<dbReference type="EMBL" id="DMZY01000015">
    <property type="protein sequence ID" value="HAV91640.1"/>
    <property type="molecule type" value="Genomic_DNA"/>
</dbReference>
<feature type="modified residue" description="4-aspartylphosphate" evidence="6">
    <location>
        <position position="51"/>
    </location>
</feature>
<evidence type="ECO:0000313" key="8">
    <source>
        <dbReference type="EMBL" id="HAV91640.1"/>
    </source>
</evidence>
<protein>
    <recommendedName>
        <fullName evidence="7">Response regulatory domain-containing protein</fullName>
    </recommendedName>
</protein>
<evidence type="ECO:0000256" key="6">
    <source>
        <dbReference type="PROSITE-ProRule" id="PRU00169"/>
    </source>
</evidence>
<feature type="domain" description="Response regulatory" evidence="7">
    <location>
        <begin position="2"/>
        <end position="116"/>
    </location>
</feature>
<dbReference type="InterPro" id="IPR011006">
    <property type="entry name" value="CheY-like_superfamily"/>
</dbReference>
<dbReference type="Gene3D" id="3.40.50.2300">
    <property type="match status" value="1"/>
</dbReference>
<keyword evidence="5" id="KW-0804">Transcription</keyword>
<evidence type="ECO:0000256" key="3">
    <source>
        <dbReference type="ARBA" id="ARBA00023015"/>
    </source>
</evidence>
<proteinExistence type="predicted"/>
<keyword evidence="2" id="KW-0902">Two-component regulatory system</keyword>
<sequence length="239" mass="27883">MKIAILDDNRSFASVLKEILVFKGHLVKVFYNGLDLSTDKYVKQYDMIIVDLYLPDQYGLSVIKELREKSVDSTIVVASVDFSDTAISILKELGIKHILKKPFNYEDLDKIMMSIEKIENLIDEFINNSKDEKRILILTDGGNYRVLHKLTHLNYGVCEKEMEESDENEIFIIDGLNFKILPDFFNKIRKIQRDRPFPKVVILLKEDLTKFREMLSERPESKDLIIKSSFIIDLMYAMS</sequence>
<dbReference type="GO" id="GO:0032993">
    <property type="term" value="C:protein-DNA complex"/>
    <property type="evidence" value="ECO:0007669"/>
    <property type="project" value="TreeGrafter"/>
</dbReference>
<keyword evidence="4" id="KW-0238">DNA-binding</keyword>
<evidence type="ECO:0000256" key="5">
    <source>
        <dbReference type="ARBA" id="ARBA00023163"/>
    </source>
</evidence>
<gene>
    <name evidence="8" type="ORF">DCW38_00420</name>
</gene>
<evidence type="ECO:0000313" key="9">
    <source>
        <dbReference type="Proteomes" id="UP000264062"/>
    </source>
</evidence>
<dbReference type="PANTHER" id="PTHR48111">
    <property type="entry name" value="REGULATOR OF RPOS"/>
    <property type="match status" value="1"/>
</dbReference>
<evidence type="ECO:0000256" key="4">
    <source>
        <dbReference type="ARBA" id="ARBA00023125"/>
    </source>
</evidence>
<dbReference type="GO" id="GO:0000156">
    <property type="term" value="F:phosphorelay response regulator activity"/>
    <property type="evidence" value="ECO:0007669"/>
    <property type="project" value="TreeGrafter"/>
</dbReference>
<evidence type="ECO:0000256" key="1">
    <source>
        <dbReference type="ARBA" id="ARBA00022553"/>
    </source>
</evidence>
<organism evidence="8 9">
    <name type="scientific">candidate division WOR-3 bacterium</name>
    <dbReference type="NCBI Taxonomy" id="2052148"/>
    <lineage>
        <taxon>Bacteria</taxon>
        <taxon>Bacteria division WOR-3</taxon>
    </lineage>
</organism>
<dbReference type="InterPro" id="IPR039420">
    <property type="entry name" value="WalR-like"/>
</dbReference>
<name>A0A350H7X4_UNCW3</name>
<evidence type="ECO:0000256" key="2">
    <source>
        <dbReference type="ARBA" id="ARBA00023012"/>
    </source>
</evidence>
<dbReference type="PANTHER" id="PTHR48111:SF1">
    <property type="entry name" value="TWO-COMPONENT RESPONSE REGULATOR ORR33"/>
    <property type="match status" value="1"/>
</dbReference>
<dbReference type="InterPro" id="IPR001789">
    <property type="entry name" value="Sig_transdc_resp-reg_receiver"/>
</dbReference>
<dbReference type="AlphaFoldDB" id="A0A350H7X4"/>
<reference evidence="8 9" key="1">
    <citation type="journal article" date="2018" name="Nat. Biotechnol.">
        <title>A standardized bacterial taxonomy based on genome phylogeny substantially revises the tree of life.</title>
        <authorList>
            <person name="Parks D.H."/>
            <person name="Chuvochina M."/>
            <person name="Waite D.W."/>
            <person name="Rinke C."/>
            <person name="Skarshewski A."/>
            <person name="Chaumeil P.A."/>
            <person name="Hugenholtz P."/>
        </authorList>
    </citation>
    <scope>NUCLEOTIDE SEQUENCE [LARGE SCALE GENOMIC DNA]</scope>
    <source>
        <strain evidence="8">UBA9956</strain>
    </source>
</reference>
<dbReference type="SUPFAM" id="SSF52172">
    <property type="entry name" value="CheY-like"/>
    <property type="match status" value="1"/>
</dbReference>
<accession>A0A350H7X4</accession>
<dbReference type="PROSITE" id="PS50110">
    <property type="entry name" value="RESPONSE_REGULATORY"/>
    <property type="match status" value="1"/>
</dbReference>
<comment type="caution">
    <text evidence="8">The sequence shown here is derived from an EMBL/GenBank/DDBJ whole genome shotgun (WGS) entry which is preliminary data.</text>
</comment>
<keyword evidence="3" id="KW-0805">Transcription regulation</keyword>
<dbReference type="Pfam" id="PF00072">
    <property type="entry name" value="Response_reg"/>
    <property type="match status" value="1"/>
</dbReference>
<dbReference type="GO" id="GO:0005829">
    <property type="term" value="C:cytosol"/>
    <property type="evidence" value="ECO:0007669"/>
    <property type="project" value="TreeGrafter"/>
</dbReference>
<dbReference type="Proteomes" id="UP000264062">
    <property type="component" value="Unassembled WGS sequence"/>
</dbReference>
<keyword evidence="1 6" id="KW-0597">Phosphoprotein</keyword>
<dbReference type="GO" id="GO:0000976">
    <property type="term" value="F:transcription cis-regulatory region binding"/>
    <property type="evidence" value="ECO:0007669"/>
    <property type="project" value="TreeGrafter"/>
</dbReference>
<dbReference type="GO" id="GO:0006355">
    <property type="term" value="P:regulation of DNA-templated transcription"/>
    <property type="evidence" value="ECO:0007669"/>
    <property type="project" value="TreeGrafter"/>
</dbReference>
<dbReference type="SMART" id="SM00448">
    <property type="entry name" value="REC"/>
    <property type="match status" value="1"/>
</dbReference>
<evidence type="ECO:0000259" key="7">
    <source>
        <dbReference type="PROSITE" id="PS50110"/>
    </source>
</evidence>